<evidence type="ECO:0000313" key="9">
    <source>
        <dbReference type="EMBL" id="EHJ49204.1"/>
    </source>
</evidence>
<dbReference type="Pfam" id="PF00297">
    <property type="entry name" value="Ribosomal_L3"/>
    <property type="match status" value="1"/>
</dbReference>
<protein>
    <recommendedName>
        <fullName evidence="6 7">Large ribosomal subunit protein uL3</fullName>
    </recommendedName>
</protein>
<dbReference type="eggNOG" id="COG0087">
    <property type="taxonomic scope" value="Bacteria"/>
</dbReference>
<dbReference type="Gene3D" id="2.40.30.10">
    <property type="entry name" value="Translation factors"/>
    <property type="match status" value="1"/>
</dbReference>
<dbReference type="AlphaFoldDB" id="G7Q9T8"/>
<dbReference type="GO" id="GO:0006412">
    <property type="term" value="P:translation"/>
    <property type="evidence" value="ECO:0007669"/>
    <property type="project" value="UniProtKB-UniRule"/>
</dbReference>
<evidence type="ECO:0000256" key="3">
    <source>
        <dbReference type="ARBA" id="ARBA00022884"/>
    </source>
</evidence>
<dbReference type="RefSeq" id="WP_009182550.1">
    <property type="nucleotide sequence ID" value="NZ_CM001368.1"/>
</dbReference>
<evidence type="ECO:0000313" key="10">
    <source>
        <dbReference type="Proteomes" id="UP000004662"/>
    </source>
</evidence>
<gene>
    <name evidence="7" type="primary">rplC</name>
    <name evidence="9" type="ORF">DFW101_3204</name>
</gene>
<keyword evidence="5 7" id="KW-0687">Ribonucleoprotein</keyword>
<dbReference type="InterPro" id="IPR000597">
    <property type="entry name" value="Ribosomal_uL3"/>
</dbReference>
<keyword evidence="3 7" id="KW-0694">RNA-binding</keyword>
<dbReference type="GO" id="GO:0003735">
    <property type="term" value="F:structural constituent of ribosome"/>
    <property type="evidence" value="ECO:0007669"/>
    <property type="project" value="UniProtKB-UniRule"/>
</dbReference>
<dbReference type="PANTHER" id="PTHR11229:SF16">
    <property type="entry name" value="LARGE RIBOSOMAL SUBUNIT PROTEIN UL3C"/>
    <property type="match status" value="1"/>
</dbReference>
<evidence type="ECO:0000256" key="5">
    <source>
        <dbReference type="ARBA" id="ARBA00023274"/>
    </source>
</evidence>
<dbReference type="FunFam" id="3.30.160.810:FF:000001">
    <property type="entry name" value="50S ribosomal protein L3"/>
    <property type="match status" value="1"/>
</dbReference>
<sequence length="210" mass="22546">MAATLGILGRKLGMTRIFGDDGSIIPVTVIEAGPCPVTQVKTAEKDGYNAMQIGFDQIPERKVNKPEKGHLDKAGRGYYRVLKEIRLDGPSAFEQGMDVTVDIFAPGETVKVTGTSIGKGFAGVMKRWNFAGLKKTHGTEKAHRSGGSIGNNTEPGKVMKGKKMAGHMGARTVTMLGIEIVDVRPEMNLILVKGQVPGPRNCVVMVRKQG</sequence>
<dbReference type="NCBIfam" id="TIGR03625">
    <property type="entry name" value="L3_bact"/>
    <property type="match status" value="1"/>
</dbReference>
<keyword evidence="10" id="KW-1185">Reference proteome</keyword>
<comment type="similarity">
    <text evidence="1 7">Belongs to the universal ribosomal protein uL3 family.</text>
</comment>
<dbReference type="OrthoDB" id="9806135at2"/>
<dbReference type="InterPro" id="IPR009000">
    <property type="entry name" value="Transl_B-barrel_sf"/>
</dbReference>
<organism evidence="9 10">
    <name type="scientific">Solidesulfovibrio carbinoliphilus subsp. oakridgensis</name>
    <dbReference type="NCBI Taxonomy" id="694327"/>
    <lineage>
        <taxon>Bacteria</taxon>
        <taxon>Pseudomonadati</taxon>
        <taxon>Thermodesulfobacteriota</taxon>
        <taxon>Desulfovibrionia</taxon>
        <taxon>Desulfovibrionales</taxon>
        <taxon>Desulfovibrionaceae</taxon>
        <taxon>Solidesulfovibrio</taxon>
    </lineage>
</organism>
<evidence type="ECO:0000256" key="8">
    <source>
        <dbReference type="SAM" id="MobiDB-lite"/>
    </source>
</evidence>
<keyword evidence="4 7" id="KW-0689">Ribosomal protein</keyword>
<dbReference type="PANTHER" id="PTHR11229">
    <property type="entry name" value="50S RIBOSOMAL PROTEIN L3"/>
    <property type="match status" value="1"/>
</dbReference>
<proteinExistence type="inferred from homology"/>
<evidence type="ECO:0000256" key="6">
    <source>
        <dbReference type="ARBA" id="ARBA00035243"/>
    </source>
</evidence>
<dbReference type="SUPFAM" id="SSF50447">
    <property type="entry name" value="Translation proteins"/>
    <property type="match status" value="1"/>
</dbReference>
<accession>G7Q9T8</accession>
<evidence type="ECO:0000256" key="1">
    <source>
        <dbReference type="ARBA" id="ARBA00006540"/>
    </source>
</evidence>
<dbReference type="HOGENOM" id="CLU_044142_4_1_7"/>
<dbReference type="InterPro" id="IPR019927">
    <property type="entry name" value="Ribosomal_uL3_bac/org-type"/>
</dbReference>
<comment type="function">
    <text evidence="7">One of the primary rRNA binding proteins, it binds directly near the 3'-end of the 23S rRNA, where it nucleates assembly of the 50S subunit.</text>
</comment>
<dbReference type="EMBL" id="CM001368">
    <property type="protein sequence ID" value="EHJ49204.1"/>
    <property type="molecule type" value="Genomic_DNA"/>
</dbReference>
<evidence type="ECO:0000256" key="2">
    <source>
        <dbReference type="ARBA" id="ARBA00022730"/>
    </source>
</evidence>
<dbReference type="FunFam" id="2.40.30.10:FF:000004">
    <property type="entry name" value="50S ribosomal protein L3"/>
    <property type="match status" value="1"/>
</dbReference>
<feature type="region of interest" description="Disordered" evidence="8">
    <location>
        <begin position="136"/>
        <end position="156"/>
    </location>
</feature>
<dbReference type="GO" id="GO:0019843">
    <property type="term" value="F:rRNA binding"/>
    <property type="evidence" value="ECO:0007669"/>
    <property type="project" value="UniProtKB-UniRule"/>
</dbReference>
<dbReference type="Gene3D" id="3.30.160.810">
    <property type="match status" value="1"/>
</dbReference>
<dbReference type="HAMAP" id="MF_01325_B">
    <property type="entry name" value="Ribosomal_uL3_B"/>
    <property type="match status" value="1"/>
</dbReference>
<keyword evidence="2 7" id="KW-0699">rRNA-binding</keyword>
<dbReference type="Proteomes" id="UP000004662">
    <property type="component" value="Chromosome"/>
</dbReference>
<reference evidence="10" key="1">
    <citation type="journal article" date="2015" name="Genome Announc.">
        <title>High-Quality Draft Genome Sequence of Desulfovibrio carbinoliphilus FW-101-2B, an Organic Acid-Oxidizing Sulfate-Reducing Bacterium Isolated from Uranium(VI)-Contaminated Groundwater.</title>
        <authorList>
            <person name="Ramsay B.D."/>
            <person name="Hwang C."/>
            <person name="Woo H.L."/>
            <person name="Carroll S.L."/>
            <person name="Lucas S."/>
            <person name="Han J."/>
            <person name="Lapidus A.L."/>
            <person name="Cheng J.F."/>
            <person name="Goodwin L.A."/>
            <person name="Pitluck S."/>
            <person name="Peters L."/>
            <person name="Chertkov O."/>
            <person name="Held B."/>
            <person name="Detter J.C."/>
            <person name="Han C.S."/>
            <person name="Tapia R."/>
            <person name="Land M.L."/>
            <person name="Hauser L.J."/>
            <person name="Kyrpides N.C."/>
            <person name="Ivanova N.N."/>
            <person name="Mikhailova N."/>
            <person name="Pagani I."/>
            <person name="Woyke T."/>
            <person name="Arkin A.P."/>
            <person name="Dehal P."/>
            <person name="Chivian D."/>
            <person name="Criddle C.S."/>
            <person name="Wu W."/>
            <person name="Chakraborty R."/>
            <person name="Hazen T.C."/>
            <person name="Fields M.W."/>
        </authorList>
    </citation>
    <scope>NUCLEOTIDE SEQUENCE [LARGE SCALE GENOMIC DNA]</scope>
    <source>
        <strain evidence="10">FW-101-2B</strain>
    </source>
</reference>
<dbReference type="STRING" id="694327.DFW101_3204"/>
<evidence type="ECO:0000256" key="7">
    <source>
        <dbReference type="HAMAP-Rule" id="MF_01325"/>
    </source>
</evidence>
<name>G7Q9T8_9BACT</name>
<dbReference type="GO" id="GO:0022625">
    <property type="term" value="C:cytosolic large ribosomal subunit"/>
    <property type="evidence" value="ECO:0007669"/>
    <property type="project" value="TreeGrafter"/>
</dbReference>
<comment type="subunit">
    <text evidence="7">Part of the 50S ribosomal subunit. Forms a cluster with proteins L14 and L19.</text>
</comment>
<evidence type="ECO:0000256" key="4">
    <source>
        <dbReference type="ARBA" id="ARBA00022980"/>
    </source>
</evidence>